<dbReference type="OrthoDB" id="9798539at2"/>
<dbReference type="Pfam" id="PF13449">
    <property type="entry name" value="Phytase-like"/>
    <property type="match status" value="1"/>
</dbReference>
<feature type="signal peptide" evidence="1">
    <location>
        <begin position="1"/>
        <end position="25"/>
    </location>
</feature>
<sequence length="376" mass="40242">MRRRALLSGAAGLCAAAALGCRSVAAPVPAAGRQRLRLLGETTFPVRMQFKGSTFGGLSGLDFDPASGLWAALSDDRSELEPARFYTLRIGIHDGQRMVVEPLEVITLRQAAGTPFPPRRGGGEVVDPEALRLLPGGRGLLWASEGDPKVNQGPGLREARIDGSHVREFTMPPVLQLGPRPGIGPRDNLSFEGLALTPDARGAWVSMEAALQQDGATPKVGTEGGPCRLTLFDVATGRATRQIAYIPDAIPSAPALLGGFADNGISEILMLDARRMLVLERAFMMGVGNSLRLYEIDTADATDTLASDRLVAGQYRPAAKRLVADFSQVGLTHLDNTEAMAWGPPLPNGRRCLVFVSDDNFNPLQITQFAAFEYLD</sequence>
<comment type="caution">
    <text evidence="3">The sequence shown here is derived from an EMBL/GenBank/DDBJ whole genome shotgun (WGS) entry which is preliminary data.</text>
</comment>
<dbReference type="PANTHER" id="PTHR37957">
    <property type="entry name" value="BLR7070 PROTEIN"/>
    <property type="match status" value="1"/>
</dbReference>
<protein>
    <submittedName>
        <fullName evidence="3">Esterase-like activity of phytase family protein</fullName>
    </submittedName>
</protein>
<dbReference type="AlphaFoldDB" id="A0A562ZMQ2"/>
<reference evidence="3 4" key="1">
    <citation type="submission" date="2019-07" db="EMBL/GenBank/DDBJ databases">
        <title>Caenimonas sedimenti sp. nov., isolated from activated sludge.</title>
        <authorList>
            <person name="Xu J."/>
        </authorList>
    </citation>
    <scope>NUCLEOTIDE SEQUENCE [LARGE SCALE GENOMIC DNA]</scope>
    <source>
        <strain evidence="3 4">HX-9-20</strain>
    </source>
</reference>
<dbReference type="PANTHER" id="PTHR37957:SF1">
    <property type="entry name" value="PHYTASE-LIKE DOMAIN-CONTAINING PROTEIN"/>
    <property type="match status" value="1"/>
</dbReference>
<evidence type="ECO:0000313" key="3">
    <source>
        <dbReference type="EMBL" id="TWO69872.1"/>
    </source>
</evidence>
<dbReference type="EMBL" id="VOBQ01000014">
    <property type="protein sequence ID" value="TWO69872.1"/>
    <property type="molecule type" value="Genomic_DNA"/>
</dbReference>
<keyword evidence="4" id="KW-1185">Reference proteome</keyword>
<dbReference type="InterPro" id="IPR027372">
    <property type="entry name" value="Phytase-like_dom"/>
</dbReference>
<keyword evidence="1" id="KW-0732">Signal</keyword>
<accession>A0A562ZMQ2</accession>
<proteinExistence type="predicted"/>
<dbReference type="SUPFAM" id="SSF75011">
    <property type="entry name" value="3-carboxy-cis,cis-mucoante lactonizing enzyme"/>
    <property type="match status" value="1"/>
</dbReference>
<dbReference type="PROSITE" id="PS51257">
    <property type="entry name" value="PROKAR_LIPOPROTEIN"/>
    <property type="match status" value="1"/>
</dbReference>
<dbReference type="Proteomes" id="UP000318199">
    <property type="component" value="Unassembled WGS sequence"/>
</dbReference>
<evidence type="ECO:0000256" key="1">
    <source>
        <dbReference type="SAM" id="SignalP"/>
    </source>
</evidence>
<name>A0A562ZMQ2_9BURK</name>
<evidence type="ECO:0000259" key="2">
    <source>
        <dbReference type="Pfam" id="PF13449"/>
    </source>
</evidence>
<organism evidence="3 4">
    <name type="scientific">Caenimonas sedimenti</name>
    <dbReference type="NCBI Taxonomy" id="2596921"/>
    <lineage>
        <taxon>Bacteria</taxon>
        <taxon>Pseudomonadati</taxon>
        <taxon>Pseudomonadota</taxon>
        <taxon>Betaproteobacteria</taxon>
        <taxon>Burkholderiales</taxon>
        <taxon>Comamonadaceae</taxon>
        <taxon>Caenimonas</taxon>
    </lineage>
</organism>
<feature type="chain" id="PRO_5022204124" evidence="1">
    <location>
        <begin position="26"/>
        <end position="376"/>
    </location>
</feature>
<gene>
    <name evidence="3" type="ORF">FN976_18105</name>
</gene>
<evidence type="ECO:0000313" key="4">
    <source>
        <dbReference type="Proteomes" id="UP000318199"/>
    </source>
</evidence>
<feature type="domain" description="Phytase-like" evidence="2">
    <location>
        <begin position="54"/>
        <end position="361"/>
    </location>
</feature>